<organism evidence="4 5">
    <name type="scientific">Marasmius tenuissimus</name>
    <dbReference type="NCBI Taxonomy" id="585030"/>
    <lineage>
        <taxon>Eukaryota</taxon>
        <taxon>Fungi</taxon>
        <taxon>Dikarya</taxon>
        <taxon>Basidiomycota</taxon>
        <taxon>Agaricomycotina</taxon>
        <taxon>Agaricomycetes</taxon>
        <taxon>Agaricomycetidae</taxon>
        <taxon>Agaricales</taxon>
        <taxon>Marasmiineae</taxon>
        <taxon>Marasmiaceae</taxon>
        <taxon>Marasmius</taxon>
    </lineage>
</organism>
<keyword evidence="4" id="KW-0378">Hydrolase</keyword>
<evidence type="ECO:0000256" key="3">
    <source>
        <dbReference type="ARBA" id="ARBA00030473"/>
    </source>
</evidence>
<dbReference type="Gene3D" id="1.50.10.10">
    <property type="match status" value="1"/>
</dbReference>
<dbReference type="InterPro" id="IPR001661">
    <property type="entry name" value="Glyco_hydro_37"/>
</dbReference>
<name>A0ABR2ZW10_9AGAR</name>
<dbReference type="EC" id="3.2.1.28" evidence="2"/>
<keyword evidence="4" id="KW-0326">Glycosidase</keyword>
<keyword evidence="5" id="KW-1185">Reference proteome</keyword>
<gene>
    <name evidence="4" type="primary">NTH1_1</name>
    <name evidence="4" type="ORF">AAF712_007760</name>
</gene>
<dbReference type="InterPro" id="IPR012341">
    <property type="entry name" value="6hp_glycosidase-like_sf"/>
</dbReference>
<evidence type="ECO:0000313" key="5">
    <source>
        <dbReference type="Proteomes" id="UP001437256"/>
    </source>
</evidence>
<reference evidence="4 5" key="1">
    <citation type="submission" date="2024-05" db="EMBL/GenBank/DDBJ databases">
        <title>A draft genome resource for the thread blight pathogen Marasmius tenuissimus strain MS-2.</title>
        <authorList>
            <person name="Yulfo-Soto G.E."/>
            <person name="Baruah I.K."/>
            <person name="Amoako-Attah I."/>
            <person name="Bukari Y."/>
            <person name="Meinhardt L.W."/>
            <person name="Bailey B.A."/>
            <person name="Cohen S.P."/>
        </authorList>
    </citation>
    <scope>NUCLEOTIDE SEQUENCE [LARGE SCALE GENOMIC DNA]</scope>
    <source>
        <strain evidence="4 5">MS-2</strain>
    </source>
</reference>
<dbReference type="Proteomes" id="UP001437256">
    <property type="component" value="Unassembled WGS sequence"/>
</dbReference>
<dbReference type="InterPro" id="IPR008928">
    <property type="entry name" value="6-hairpin_glycosidase_sf"/>
</dbReference>
<evidence type="ECO:0000256" key="2">
    <source>
        <dbReference type="ARBA" id="ARBA00012757"/>
    </source>
</evidence>
<dbReference type="EMBL" id="JBBXMP010000050">
    <property type="protein sequence ID" value="KAL0065249.1"/>
    <property type="molecule type" value="Genomic_DNA"/>
</dbReference>
<dbReference type="PANTHER" id="PTHR23403">
    <property type="entry name" value="TREHALASE"/>
    <property type="match status" value="1"/>
</dbReference>
<dbReference type="GO" id="GO:0004555">
    <property type="term" value="F:alpha,alpha-trehalase activity"/>
    <property type="evidence" value="ECO:0007669"/>
    <property type="project" value="UniProtKB-EC"/>
</dbReference>
<protein>
    <recommendedName>
        <fullName evidence="2">alpha,alpha-trehalase</fullName>
        <ecNumber evidence="2">3.2.1.28</ecNumber>
    </recommendedName>
    <alternativeName>
        <fullName evidence="3">Alpha,alpha-trehalase</fullName>
    </alternativeName>
</protein>
<proteinExistence type="inferred from homology"/>
<accession>A0ABR2ZW10</accession>
<comment type="caution">
    <text evidence="4">The sequence shown here is derived from an EMBL/GenBank/DDBJ whole genome shotgun (WGS) entry which is preliminary data.</text>
</comment>
<dbReference type="SUPFAM" id="SSF48208">
    <property type="entry name" value="Six-hairpin glycosidases"/>
    <property type="match status" value="1"/>
</dbReference>
<dbReference type="Pfam" id="PF01204">
    <property type="entry name" value="Trehalase"/>
    <property type="match status" value="1"/>
</dbReference>
<comment type="similarity">
    <text evidence="1">Belongs to the glycosyl hydrolase 37 family.</text>
</comment>
<sequence length="148" mass="16748">MAWVGLERYGYLDDAQRLAYRFLYMMTTAFVDFNGVVPEKFDAVKLSHLVDAEYGNQGIDFKMVPREGFGWMNGIELTTLRFFYANERLPAAYQVGLSFLNNHMRRAVAACTSPEVFFEAYMGGEPTTNVSTDPLGLAMDNLDISDQL</sequence>
<dbReference type="PANTHER" id="PTHR23403:SF6">
    <property type="entry name" value="CYTOSOLIC NEUTRAL TREHALASE-RELATED"/>
    <property type="match status" value="1"/>
</dbReference>
<evidence type="ECO:0000313" key="4">
    <source>
        <dbReference type="EMBL" id="KAL0065249.1"/>
    </source>
</evidence>
<evidence type="ECO:0000256" key="1">
    <source>
        <dbReference type="ARBA" id="ARBA00005615"/>
    </source>
</evidence>